<keyword evidence="3" id="KW-1185">Reference proteome</keyword>
<dbReference type="PANTHER" id="PTHR37250">
    <property type="entry name" value="OS05G0496000 PROTEIN"/>
    <property type="match status" value="1"/>
</dbReference>
<sequence>MEHVSLGHPEGRTNQSTKSVAESDLLELDSIDESKEKQGYQRDHPQVSRAENEVRKNIKEDIPPTYKDTSGEVNMEASISADDVMRAGGFGARDDISSFLPVASDFTDFEESLLDARVYEEPQNEISRPGLGWIESQK</sequence>
<feature type="region of interest" description="Disordered" evidence="1">
    <location>
        <begin position="1"/>
        <end position="73"/>
    </location>
</feature>
<organism evidence="2 3">
    <name type="scientific">Cinchona calisaya</name>
    <dbReference type="NCBI Taxonomy" id="153742"/>
    <lineage>
        <taxon>Eukaryota</taxon>
        <taxon>Viridiplantae</taxon>
        <taxon>Streptophyta</taxon>
        <taxon>Embryophyta</taxon>
        <taxon>Tracheophyta</taxon>
        <taxon>Spermatophyta</taxon>
        <taxon>Magnoliopsida</taxon>
        <taxon>eudicotyledons</taxon>
        <taxon>Gunneridae</taxon>
        <taxon>Pentapetalae</taxon>
        <taxon>asterids</taxon>
        <taxon>lamiids</taxon>
        <taxon>Gentianales</taxon>
        <taxon>Rubiaceae</taxon>
        <taxon>Cinchonoideae</taxon>
        <taxon>Cinchoneae</taxon>
        <taxon>Cinchona</taxon>
    </lineage>
</organism>
<evidence type="ECO:0000256" key="1">
    <source>
        <dbReference type="SAM" id="MobiDB-lite"/>
    </source>
</evidence>
<evidence type="ECO:0000313" key="2">
    <source>
        <dbReference type="EMBL" id="KAL3534419.1"/>
    </source>
</evidence>
<evidence type="ECO:0000313" key="3">
    <source>
        <dbReference type="Proteomes" id="UP001630127"/>
    </source>
</evidence>
<dbReference type="PANTHER" id="PTHR37250:SF1">
    <property type="entry name" value="OS05G0496000 PROTEIN"/>
    <property type="match status" value="1"/>
</dbReference>
<reference evidence="2 3" key="1">
    <citation type="submission" date="2024-11" db="EMBL/GenBank/DDBJ databases">
        <title>A near-complete genome assembly of Cinchona calisaya.</title>
        <authorList>
            <person name="Lian D.C."/>
            <person name="Zhao X.W."/>
            <person name="Wei L."/>
        </authorList>
    </citation>
    <scope>NUCLEOTIDE SEQUENCE [LARGE SCALE GENOMIC DNA]</scope>
    <source>
        <tissue evidence="2">Nenye</tissue>
    </source>
</reference>
<accession>A0ABD3AT90</accession>
<name>A0ABD3AT90_9GENT</name>
<feature type="compositionally biased region" description="Basic and acidic residues" evidence="1">
    <location>
        <begin position="32"/>
        <end position="62"/>
    </location>
</feature>
<dbReference type="AlphaFoldDB" id="A0ABD3AT90"/>
<dbReference type="Proteomes" id="UP001630127">
    <property type="component" value="Unassembled WGS sequence"/>
</dbReference>
<protein>
    <submittedName>
        <fullName evidence="2">Uncharacterized protein</fullName>
    </submittedName>
</protein>
<comment type="caution">
    <text evidence="2">The sequence shown here is derived from an EMBL/GenBank/DDBJ whole genome shotgun (WGS) entry which is preliminary data.</text>
</comment>
<gene>
    <name evidence="2" type="ORF">ACH5RR_002880</name>
</gene>
<proteinExistence type="predicted"/>
<feature type="compositionally biased region" description="Basic and acidic residues" evidence="1">
    <location>
        <begin position="1"/>
        <end position="11"/>
    </location>
</feature>
<dbReference type="EMBL" id="JBJUIK010000002">
    <property type="protein sequence ID" value="KAL3534419.1"/>
    <property type="molecule type" value="Genomic_DNA"/>
</dbReference>